<evidence type="ECO:0000256" key="1">
    <source>
        <dbReference type="ARBA" id="ARBA00000085"/>
    </source>
</evidence>
<organism evidence="12 13">
    <name type="scientific">Ensifer adhaerens</name>
    <name type="common">Sinorhizobium morelense</name>
    <dbReference type="NCBI Taxonomy" id="106592"/>
    <lineage>
        <taxon>Bacteria</taxon>
        <taxon>Pseudomonadati</taxon>
        <taxon>Pseudomonadota</taxon>
        <taxon>Alphaproteobacteria</taxon>
        <taxon>Hyphomicrobiales</taxon>
        <taxon>Rhizobiaceae</taxon>
        <taxon>Sinorhizobium/Ensifer group</taxon>
        <taxon>Ensifer</taxon>
    </lineage>
</organism>
<evidence type="ECO:0000256" key="8">
    <source>
        <dbReference type="ARBA" id="ARBA00022989"/>
    </source>
</evidence>
<dbReference type="SUPFAM" id="SSF47384">
    <property type="entry name" value="Homodimeric domain of signal transducing histidine kinase"/>
    <property type="match status" value="1"/>
</dbReference>
<dbReference type="InterPro" id="IPR005467">
    <property type="entry name" value="His_kinase_dom"/>
</dbReference>
<keyword evidence="12" id="KW-0614">Plasmid</keyword>
<comment type="catalytic activity">
    <reaction evidence="1">
        <text>ATP + protein L-histidine = ADP + protein N-phospho-L-histidine.</text>
        <dbReference type="EC" id="2.7.13.3"/>
    </reaction>
</comment>
<keyword evidence="8 10" id="KW-1133">Transmembrane helix</keyword>
<evidence type="ECO:0000259" key="11">
    <source>
        <dbReference type="PROSITE" id="PS50109"/>
    </source>
</evidence>
<keyword evidence="4" id="KW-0597">Phosphoprotein</keyword>
<feature type="domain" description="Histidine kinase" evidence="11">
    <location>
        <begin position="255"/>
        <end position="455"/>
    </location>
</feature>
<gene>
    <name evidence="12" type="ORF">NE863_30870</name>
</gene>
<comment type="subcellular location">
    <subcellularLocation>
        <location evidence="2">Membrane</location>
    </subcellularLocation>
</comment>
<accession>A0A9Q9DE06</accession>
<feature type="transmembrane region" description="Helical" evidence="10">
    <location>
        <begin position="12"/>
        <end position="36"/>
    </location>
</feature>
<evidence type="ECO:0000313" key="13">
    <source>
        <dbReference type="Proteomes" id="UP001055460"/>
    </source>
</evidence>
<protein>
    <recommendedName>
        <fullName evidence="3">histidine kinase</fullName>
        <ecNumber evidence="3">2.7.13.3</ecNumber>
    </recommendedName>
</protein>
<keyword evidence="6 10" id="KW-0812">Transmembrane</keyword>
<dbReference type="InterPro" id="IPR050428">
    <property type="entry name" value="TCS_sensor_his_kinase"/>
</dbReference>
<geneLocation type="plasmid" evidence="12 13">
    <name>pB</name>
</geneLocation>
<dbReference type="RefSeq" id="WP_252161417.1">
    <property type="nucleotide sequence ID" value="NZ_CP098809.1"/>
</dbReference>
<dbReference type="PROSITE" id="PS50109">
    <property type="entry name" value="HIS_KIN"/>
    <property type="match status" value="1"/>
</dbReference>
<dbReference type="PRINTS" id="PR00344">
    <property type="entry name" value="BCTRLSENSOR"/>
</dbReference>
<dbReference type="GO" id="GO:0016020">
    <property type="term" value="C:membrane"/>
    <property type="evidence" value="ECO:0007669"/>
    <property type="project" value="UniProtKB-SubCell"/>
</dbReference>
<name>A0A9Q9DE06_ENSAD</name>
<evidence type="ECO:0000256" key="9">
    <source>
        <dbReference type="ARBA" id="ARBA00023136"/>
    </source>
</evidence>
<dbReference type="Gene3D" id="1.10.287.130">
    <property type="match status" value="1"/>
</dbReference>
<feature type="transmembrane region" description="Helical" evidence="10">
    <location>
        <begin position="147"/>
        <end position="166"/>
    </location>
</feature>
<evidence type="ECO:0000256" key="3">
    <source>
        <dbReference type="ARBA" id="ARBA00012438"/>
    </source>
</evidence>
<dbReference type="Pfam" id="PF02518">
    <property type="entry name" value="HATPase_c"/>
    <property type="match status" value="1"/>
</dbReference>
<keyword evidence="5" id="KW-0808">Transferase</keyword>
<dbReference type="InterPro" id="IPR003661">
    <property type="entry name" value="HisK_dim/P_dom"/>
</dbReference>
<evidence type="ECO:0000256" key="10">
    <source>
        <dbReference type="SAM" id="Phobius"/>
    </source>
</evidence>
<dbReference type="EMBL" id="CP098809">
    <property type="protein sequence ID" value="USJ28253.1"/>
    <property type="molecule type" value="Genomic_DNA"/>
</dbReference>
<dbReference type="SUPFAM" id="SSF55874">
    <property type="entry name" value="ATPase domain of HSP90 chaperone/DNA topoisomerase II/histidine kinase"/>
    <property type="match status" value="1"/>
</dbReference>
<dbReference type="Pfam" id="PF00512">
    <property type="entry name" value="HisKA"/>
    <property type="match status" value="1"/>
</dbReference>
<proteinExistence type="predicted"/>
<evidence type="ECO:0000256" key="2">
    <source>
        <dbReference type="ARBA" id="ARBA00004370"/>
    </source>
</evidence>
<dbReference type="InterPro" id="IPR036097">
    <property type="entry name" value="HisK_dim/P_sf"/>
</dbReference>
<evidence type="ECO:0000256" key="4">
    <source>
        <dbReference type="ARBA" id="ARBA00022553"/>
    </source>
</evidence>
<dbReference type="PANTHER" id="PTHR45436:SF5">
    <property type="entry name" value="SENSOR HISTIDINE KINASE TRCS"/>
    <property type="match status" value="1"/>
</dbReference>
<dbReference type="SMART" id="SM00387">
    <property type="entry name" value="HATPase_c"/>
    <property type="match status" value="1"/>
</dbReference>
<dbReference type="InterPro" id="IPR004358">
    <property type="entry name" value="Sig_transdc_His_kin-like_C"/>
</dbReference>
<keyword evidence="7 12" id="KW-0418">Kinase</keyword>
<dbReference type="PANTHER" id="PTHR45436">
    <property type="entry name" value="SENSOR HISTIDINE KINASE YKOH"/>
    <property type="match status" value="1"/>
</dbReference>
<dbReference type="EC" id="2.7.13.3" evidence="3"/>
<dbReference type="GO" id="GO:0000155">
    <property type="term" value="F:phosphorelay sensor kinase activity"/>
    <property type="evidence" value="ECO:0007669"/>
    <property type="project" value="InterPro"/>
</dbReference>
<dbReference type="SMART" id="SM00388">
    <property type="entry name" value="HisKA"/>
    <property type="match status" value="1"/>
</dbReference>
<evidence type="ECO:0000256" key="5">
    <source>
        <dbReference type="ARBA" id="ARBA00022679"/>
    </source>
</evidence>
<dbReference type="InterPro" id="IPR036890">
    <property type="entry name" value="HATPase_C_sf"/>
</dbReference>
<dbReference type="InterPro" id="IPR003594">
    <property type="entry name" value="HATPase_dom"/>
</dbReference>
<evidence type="ECO:0000256" key="6">
    <source>
        <dbReference type="ARBA" id="ARBA00022692"/>
    </source>
</evidence>
<evidence type="ECO:0000313" key="12">
    <source>
        <dbReference type="EMBL" id="USJ28253.1"/>
    </source>
</evidence>
<evidence type="ECO:0000256" key="7">
    <source>
        <dbReference type="ARBA" id="ARBA00022777"/>
    </source>
</evidence>
<dbReference type="Gene3D" id="3.30.565.10">
    <property type="entry name" value="Histidine kinase-like ATPase, C-terminal domain"/>
    <property type="match status" value="1"/>
</dbReference>
<reference evidence="12" key="1">
    <citation type="submission" date="2022-06" db="EMBL/GenBank/DDBJ databases">
        <title>Physiological and biochemical characterization and genomic elucidation of a strain of the genus Ensifer adhaerens M8 that combines arsenic oxidation and chromium reduction.</title>
        <authorList>
            <person name="Li X."/>
            <person name="Yu c."/>
        </authorList>
    </citation>
    <scope>NUCLEOTIDE SEQUENCE</scope>
    <source>
        <strain evidence="12">M8</strain>
        <plasmid evidence="12">pB</plasmid>
    </source>
</reference>
<feature type="transmembrane region" description="Helical" evidence="10">
    <location>
        <begin position="172"/>
        <end position="192"/>
    </location>
</feature>
<dbReference type="Proteomes" id="UP001055460">
    <property type="component" value="Plasmid pB"/>
</dbReference>
<dbReference type="CDD" id="cd00082">
    <property type="entry name" value="HisKA"/>
    <property type="match status" value="1"/>
</dbReference>
<sequence>MRRPNSIAFPVAIVLILGMALMMVISTVLTVAVFLLTDEQSRKKIAVESVVELLQDGVSYDHTGKFVLEVEGVIAEKIIRLSEEQSEFWYFVSDGTQTIIHGAVPASVQDIIDTTSPQVFSSEFSYMAGQQRFLGLRKLNAEDPPKLVVVGGVTFSNAETLLVVLREIWPQGLYHLLGIVLVATATIAVVAVKRTIATPVKRVVDSAEQIDGLPNGRRISDRDTPIELKPMVAAFNTALGCIDNAFEAQRNFLANASHELRTPLTKLRLKLDLVQDPDVREVLVRDTARLASIVTTSLQLARLSGQALTFTMVDLAAIARAAIAEHVPSVMKQGMDIEFKAEGRVIVPGSEPAIRLALDNLIINAMRHARGTEVLVVEVLQARIVRVSDEGPGIPAAEREKMLRPFVRGNTSASEGTGMGLAIVAQIMTAHNGSVALGEAANGGLVVDLAFPKITKESAFS</sequence>
<keyword evidence="9 10" id="KW-0472">Membrane</keyword>
<dbReference type="AlphaFoldDB" id="A0A9Q9DE06"/>